<name>A0ABT7QMA6_9GAMM</name>
<protein>
    <submittedName>
        <fullName evidence="1">Uncharacterized protein</fullName>
    </submittedName>
</protein>
<sequence length="213" mass="24024">MSFADRTARAAELWGQVQCDMYALGEELQWVHQLPKEQRQEACSQIGITPQIAARYSASFLAVRDTGLPRDAAAVLIGIDPNRIDAVMKVVKKLNHQPTADDIRNIVADKLAEWQMEAHNQRLAQRAKNEAEKQRKTADMVNLLPAASKNIGWLAEYLASIVRATDLLTAAYELLSGPHELTDAEKETILSTRDKLQAEHRTWREVIRQKTNE</sequence>
<dbReference type="EMBL" id="JANQAO010000003">
    <property type="protein sequence ID" value="MDM5147824.1"/>
    <property type="molecule type" value="Genomic_DNA"/>
</dbReference>
<organism evidence="1 2">
    <name type="scientific">Candidatus Doriopsillibacter californiensis</name>
    <dbReference type="NCBI Taxonomy" id="2970740"/>
    <lineage>
        <taxon>Bacteria</taxon>
        <taxon>Pseudomonadati</taxon>
        <taxon>Pseudomonadota</taxon>
        <taxon>Gammaproteobacteria</taxon>
        <taxon>Candidatus Tethybacterales</taxon>
        <taxon>Candidatus Persebacteraceae</taxon>
        <taxon>Candidatus Doriopsillibacter</taxon>
    </lineage>
</organism>
<evidence type="ECO:0000313" key="2">
    <source>
        <dbReference type="Proteomes" id="UP001168167"/>
    </source>
</evidence>
<keyword evidence="2" id="KW-1185">Reference proteome</keyword>
<dbReference type="Proteomes" id="UP001168167">
    <property type="component" value="Unassembled WGS sequence"/>
</dbReference>
<accession>A0ABT7QMA6</accession>
<reference evidence="1" key="1">
    <citation type="submission" date="2022-08" db="EMBL/GenBank/DDBJ databases">
        <authorList>
            <person name="Dzunkova M."/>
            <person name="La Clair J."/>
            <person name="Tyml T."/>
            <person name="Doud D."/>
            <person name="Schulz F."/>
            <person name="Piquer S."/>
            <person name="Porcel Sanchis D."/>
            <person name="Osborn A."/>
            <person name="Robinson D."/>
            <person name="Louie K.B."/>
            <person name="Bowen B.P."/>
            <person name="Bowers R."/>
            <person name="Lee J."/>
            <person name="Arnau Llombart V."/>
            <person name="Diaz Villanueva W."/>
            <person name="Gosliner T."/>
            <person name="Northen T."/>
            <person name="Cheng J.-F."/>
            <person name="Burkart M.D."/>
            <person name="Woyke T."/>
        </authorList>
    </citation>
    <scope>NUCLEOTIDE SEQUENCE</scope>
    <source>
        <strain evidence="1">Df01</strain>
    </source>
</reference>
<evidence type="ECO:0000313" key="1">
    <source>
        <dbReference type="EMBL" id="MDM5147824.1"/>
    </source>
</evidence>
<comment type="caution">
    <text evidence="1">The sequence shown here is derived from an EMBL/GenBank/DDBJ whole genome shotgun (WGS) entry which is preliminary data.</text>
</comment>
<proteinExistence type="predicted"/>
<gene>
    <name evidence="1" type="ORF">NQX30_05515</name>
</gene>
<reference evidence="1" key="2">
    <citation type="journal article" date="2023" name="Microbiome">
        <title>Synthase-selected sorting approach identifies a beta-lactone synthase in a nudibranch symbiotic bacterium.</title>
        <authorList>
            <person name="Dzunkova M."/>
            <person name="La Clair J.J."/>
            <person name="Tyml T."/>
            <person name="Doud D."/>
            <person name="Schulz F."/>
            <person name="Piquer-Esteban S."/>
            <person name="Porcel Sanchis D."/>
            <person name="Osborn A."/>
            <person name="Robinson D."/>
            <person name="Louie K.B."/>
            <person name="Bowen B.P."/>
            <person name="Bowers R.M."/>
            <person name="Lee J."/>
            <person name="Arnau V."/>
            <person name="Diaz-Villanueva W."/>
            <person name="Stepanauskas R."/>
            <person name="Gosliner T."/>
            <person name="Date S.V."/>
            <person name="Northen T.R."/>
            <person name="Cheng J.F."/>
            <person name="Burkart M.D."/>
            <person name="Woyke T."/>
        </authorList>
    </citation>
    <scope>NUCLEOTIDE SEQUENCE</scope>
    <source>
        <strain evidence="1">Df01</strain>
    </source>
</reference>